<accession>A0ABR1BZ31</accession>
<dbReference type="KEGG" id="nai:NECAME_13890"/>
<proteinExistence type="predicted"/>
<dbReference type="GO" id="GO:0006850">
    <property type="term" value="P:pyruvate import into mitochondria"/>
    <property type="evidence" value="ECO:0007669"/>
    <property type="project" value="InterPro"/>
</dbReference>
<dbReference type="Proteomes" id="UP001303046">
    <property type="component" value="Unassembled WGS sequence"/>
</dbReference>
<dbReference type="InterPro" id="IPR005336">
    <property type="entry name" value="MPC"/>
</dbReference>
<evidence type="ECO:0000313" key="1">
    <source>
        <dbReference type="EMBL" id="KAK6731584.1"/>
    </source>
</evidence>
<keyword evidence="2" id="KW-1185">Reference proteome</keyword>
<dbReference type="GO" id="GO:0005743">
    <property type="term" value="C:mitochondrial inner membrane"/>
    <property type="evidence" value="ECO:0007669"/>
    <property type="project" value="UniProtKB-SubCell"/>
</dbReference>
<gene>
    <name evidence="1" type="primary">Necator_chrI.g3945</name>
    <name evidence="1" type="ORF">RB195_007816</name>
</gene>
<protein>
    <submittedName>
        <fullName evidence="1">Uncharacterized protein</fullName>
    </submittedName>
</protein>
<reference evidence="1 2" key="1">
    <citation type="submission" date="2023-08" db="EMBL/GenBank/DDBJ databases">
        <title>A Necator americanus chromosomal reference genome.</title>
        <authorList>
            <person name="Ilik V."/>
            <person name="Petrzelkova K.J."/>
            <person name="Pardy F."/>
            <person name="Fuh T."/>
            <person name="Niatou-Singa F.S."/>
            <person name="Gouil Q."/>
            <person name="Baker L."/>
            <person name="Ritchie M.E."/>
            <person name="Jex A.R."/>
            <person name="Gazzola D."/>
            <person name="Li H."/>
            <person name="Toshio Fujiwara R."/>
            <person name="Zhan B."/>
            <person name="Aroian R.V."/>
            <person name="Pafco B."/>
            <person name="Schwarz E.M."/>
        </authorList>
    </citation>
    <scope>NUCLEOTIDE SEQUENCE [LARGE SCALE GENOMIC DNA]</scope>
    <source>
        <strain evidence="1 2">Aroian</strain>
        <tissue evidence="1">Whole animal</tissue>
    </source>
</reference>
<dbReference type="PANTHER" id="PTHR14154">
    <property type="entry name" value="UPF0041 BRAIN PROTEIN 44-RELATED"/>
    <property type="match status" value="1"/>
</dbReference>
<dbReference type="CTD" id="25353918"/>
<dbReference type="EMBL" id="JAVFWL010000001">
    <property type="protein sequence ID" value="KAK6731584.1"/>
    <property type="molecule type" value="Genomic_DNA"/>
</dbReference>
<name>A0ABR1BZ31_NECAM</name>
<comment type="caution">
    <text evidence="1">The sequence shown here is derived from an EMBL/GenBank/DDBJ whole genome shotgun (WGS) entry which is preliminary data.</text>
</comment>
<dbReference type="Pfam" id="PF03650">
    <property type="entry name" value="MPC"/>
    <property type="match status" value="1"/>
</dbReference>
<organism evidence="1 2">
    <name type="scientific">Necator americanus</name>
    <name type="common">Human hookworm</name>
    <dbReference type="NCBI Taxonomy" id="51031"/>
    <lineage>
        <taxon>Eukaryota</taxon>
        <taxon>Metazoa</taxon>
        <taxon>Ecdysozoa</taxon>
        <taxon>Nematoda</taxon>
        <taxon>Chromadorea</taxon>
        <taxon>Rhabditida</taxon>
        <taxon>Rhabditina</taxon>
        <taxon>Rhabditomorpha</taxon>
        <taxon>Strongyloidea</taxon>
        <taxon>Ancylostomatidae</taxon>
        <taxon>Bunostominae</taxon>
        <taxon>Necator</taxon>
    </lineage>
</organism>
<evidence type="ECO:0000313" key="2">
    <source>
        <dbReference type="Proteomes" id="UP001303046"/>
    </source>
</evidence>
<sequence length="132" mass="14887">MGPPQVLYRTLCKIGDKVVYPLLPGFAKASWNHPAGPKTVFFWAPTIKWGLVIAGFADLARPANKLSASQNTALMFTGAIWARYSFVIIPVNYYLASVNIFLFITGFVQLCRIAQYRRNEERRRSVNDEAES</sequence>